<evidence type="ECO:0000256" key="2">
    <source>
        <dbReference type="ARBA" id="ARBA00023002"/>
    </source>
</evidence>
<dbReference type="InterPro" id="IPR037396">
    <property type="entry name" value="FMN_HAD"/>
</dbReference>
<comment type="cofactor">
    <cofactor evidence="1">
        <name>FMN</name>
        <dbReference type="ChEBI" id="CHEBI:58210"/>
    </cofactor>
</comment>
<evidence type="ECO:0000256" key="1">
    <source>
        <dbReference type="ARBA" id="ARBA00001917"/>
    </source>
</evidence>
<accession>A0A1L7WF51</accession>
<keyword evidence="3" id="KW-0732">Signal</keyword>
<dbReference type="STRING" id="576137.A0A1L7WF51"/>
<keyword evidence="2" id="KW-0560">Oxidoreductase</keyword>
<dbReference type="InterPro" id="IPR013785">
    <property type="entry name" value="Aldolase_TIM"/>
</dbReference>
<sequence>MILSIYLFHIIGALLAARPFFNEVIIGTDDVLGNTTAGTLPDLFKMLGLPDFDWVAKHASNASSNTCGIEVMILYQRCMPPFASDYIVPLFLVITLQLYSLSLPGRARQFSKILQKWALPNLIKTHGERGLVQAAYQENILYIPPLTTSLTMKQIAALKPTHSTQSAFSAGTVSLLTSINATQKVTKIIEQSGSKAIILTVDSASARVSHRECRHQSSSRSSKYLRLTWDLLKDLQRLTALPIIPKGIQTVDDTRLAVEAGFPAIFLSNHGGRQLDGVPSALEITLEIHNQAPEIF</sequence>
<evidence type="ECO:0000313" key="6">
    <source>
        <dbReference type="Proteomes" id="UP000184330"/>
    </source>
</evidence>
<keyword evidence="6" id="KW-1185">Reference proteome</keyword>
<protein>
    <submittedName>
        <fullName evidence="5">Related to glycolate oxidase</fullName>
    </submittedName>
</protein>
<dbReference type="GO" id="GO:0016491">
    <property type="term" value="F:oxidoreductase activity"/>
    <property type="evidence" value="ECO:0007669"/>
    <property type="project" value="UniProtKB-KW"/>
</dbReference>
<evidence type="ECO:0000256" key="3">
    <source>
        <dbReference type="SAM" id="SignalP"/>
    </source>
</evidence>
<dbReference type="InterPro" id="IPR008259">
    <property type="entry name" value="FMN_hydac_DH_AS"/>
</dbReference>
<reference evidence="5 6" key="1">
    <citation type="submission" date="2016-03" db="EMBL/GenBank/DDBJ databases">
        <authorList>
            <person name="Ploux O."/>
        </authorList>
    </citation>
    <scope>NUCLEOTIDE SEQUENCE [LARGE SCALE GENOMIC DNA]</scope>
    <source>
        <strain evidence="5 6">UAMH 11012</strain>
    </source>
</reference>
<dbReference type="OrthoDB" id="1925334at2759"/>
<evidence type="ECO:0000259" key="4">
    <source>
        <dbReference type="PROSITE" id="PS51349"/>
    </source>
</evidence>
<feature type="domain" description="FMN hydroxy acid dehydrogenase" evidence="4">
    <location>
        <begin position="114"/>
        <end position="296"/>
    </location>
</feature>
<dbReference type="EMBL" id="FJOG01000002">
    <property type="protein sequence ID" value="CZR51386.1"/>
    <property type="molecule type" value="Genomic_DNA"/>
</dbReference>
<feature type="chain" id="PRO_5012137405" evidence="3">
    <location>
        <begin position="17"/>
        <end position="296"/>
    </location>
</feature>
<evidence type="ECO:0000313" key="5">
    <source>
        <dbReference type="EMBL" id="CZR51386.1"/>
    </source>
</evidence>
<gene>
    <name evidence="5" type="ORF">PAC_01261</name>
</gene>
<dbReference type="PANTHER" id="PTHR10578">
    <property type="entry name" value="S -2-HYDROXY-ACID OXIDASE-RELATED"/>
    <property type="match status" value="1"/>
</dbReference>
<organism evidence="5 6">
    <name type="scientific">Phialocephala subalpina</name>
    <dbReference type="NCBI Taxonomy" id="576137"/>
    <lineage>
        <taxon>Eukaryota</taxon>
        <taxon>Fungi</taxon>
        <taxon>Dikarya</taxon>
        <taxon>Ascomycota</taxon>
        <taxon>Pezizomycotina</taxon>
        <taxon>Leotiomycetes</taxon>
        <taxon>Helotiales</taxon>
        <taxon>Mollisiaceae</taxon>
        <taxon>Phialocephala</taxon>
        <taxon>Phialocephala fortinii species complex</taxon>
    </lineage>
</organism>
<dbReference type="Proteomes" id="UP000184330">
    <property type="component" value="Unassembled WGS sequence"/>
</dbReference>
<dbReference type="PROSITE" id="PS00557">
    <property type="entry name" value="FMN_HYDROXY_ACID_DH_1"/>
    <property type="match status" value="1"/>
</dbReference>
<dbReference type="PANTHER" id="PTHR10578:SF140">
    <property type="entry name" value="FMN HYDROXY ACID DEHYDROGENASE DOMAIN-CONTAINING PROTEIN"/>
    <property type="match status" value="1"/>
</dbReference>
<dbReference type="PROSITE" id="PS51349">
    <property type="entry name" value="FMN_HYDROXY_ACID_DH_2"/>
    <property type="match status" value="1"/>
</dbReference>
<dbReference type="SUPFAM" id="SSF51395">
    <property type="entry name" value="FMN-linked oxidoreductases"/>
    <property type="match status" value="1"/>
</dbReference>
<dbReference type="Gene3D" id="3.20.20.70">
    <property type="entry name" value="Aldolase class I"/>
    <property type="match status" value="2"/>
</dbReference>
<name>A0A1L7WF51_9HELO</name>
<proteinExistence type="predicted"/>
<dbReference type="AlphaFoldDB" id="A0A1L7WF51"/>
<dbReference type="InterPro" id="IPR000262">
    <property type="entry name" value="FMN-dep_DH"/>
</dbReference>
<dbReference type="Pfam" id="PF01070">
    <property type="entry name" value="FMN_dh"/>
    <property type="match status" value="2"/>
</dbReference>
<feature type="signal peptide" evidence="3">
    <location>
        <begin position="1"/>
        <end position="16"/>
    </location>
</feature>